<reference evidence="1" key="1">
    <citation type="journal article" date="2013" name="Environ. Microbiol.">
        <title>Microbiota from the distal guts of lean and obese adolescents exhibit partial functional redundancy besides clear differences in community structure.</title>
        <authorList>
            <person name="Ferrer M."/>
            <person name="Ruiz A."/>
            <person name="Lanza F."/>
            <person name="Haange S.B."/>
            <person name="Oberbach A."/>
            <person name="Till H."/>
            <person name="Bargiela R."/>
            <person name="Campoy C."/>
            <person name="Segura M.T."/>
            <person name="Richter M."/>
            <person name="von Bergen M."/>
            <person name="Seifert J."/>
            <person name="Suarez A."/>
        </authorList>
    </citation>
    <scope>NUCLEOTIDE SEQUENCE</scope>
</reference>
<organism evidence="1">
    <name type="scientific">human gut metagenome</name>
    <dbReference type="NCBI Taxonomy" id="408170"/>
    <lineage>
        <taxon>unclassified sequences</taxon>
        <taxon>metagenomes</taxon>
        <taxon>organismal metagenomes</taxon>
    </lineage>
</organism>
<feature type="non-terminal residue" evidence="1">
    <location>
        <position position="1"/>
    </location>
</feature>
<comment type="caution">
    <text evidence="1">The sequence shown here is derived from an EMBL/GenBank/DDBJ whole genome shotgun (WGS) entry which is preliminary data.</text>
</comment>
<accession>K1RMP8</accession>
<proteinExistence type="predicted"/>
<protein>
    <submittedName>
        <fullName evidence="1">Uncharacterized protein</fullName>
    </submittedName>
</protein>
<name>K1RMP8_9ZZZZ</name>
<sequence>CAIADWLTVIGMLTEETLPNGKLKECRPKTAFSRA</sequence>
<evidence type="ECO:0000313" key="1">
    <source>
        <dbReference type="EMBL" id="EKC44804.1"/>
    </source>
</evidence>
<gene>
    <name evidence="1" type="ORF">LEA_20481</name>
</gene>
<dbReference type="AlphaFoldDB" id="K1RMP8"/>
<dbReference type="EMBL" id="AJWY01014075">
    <property type="protein sequence ID" value="EKC44804.1"/>
    <property type="molecule type" value="Genomic_DNA"/>
</dbReference>